<dbReference type="Proteomes" id="UP000222523">
    <property type="component" value="Unassembled WGS sequence"/>
</dbReference>
<accession>A0ABX4KF21</accession>
<organism evidence="1 2">
    <name type="scientific">Nostoc linckia z7</name>
    <dbReference type="NCBI Taxonomy" id="1628745"/>
    <lineage>
        <taxon>Bacteria</taxon>
        <taxon>Bacillati</taxon>
        <taxon>Cyanobacteriota</taxon>
        <taxon>Cyanophyceae</taxon>
        <taxon>Nostocales</taxon>
        <taxon>Nostocaceae</taxon>
        <taxon>Nostoc</taxon>
    </lineage>
</organism>
<evidence type="ECO:0000313" key="1">
    <source>
        <dbReference type="EMBL" id="PHJ92093.1"/>
    </source>
</evidence>
<dbReference type="EMBL" id="LAHC01000096">
    <property type="protein sequence ID" value="PHJ92093.1"/>
    <property type="molecule type" value="Genomic_DNA"/>
</dbReference>
<reference evidence="1 2" key="1">
    <citation type="submission" date="2015-02" db="EMBL/GenBank/DDBJ databases">
        <title>Nostoc linckia genome annotation.</title>
        <authorList>
            <person name="Zhou Z."/>
        </authorList>
    </citation>
    <scope>NUCLEOTIDE SEQUENCE [LARGE SCALE GENOMIC DNA]</scope>
    <source>
        <strain evidence="2">z7</strain>
    </source>
</reference>
<protein>
    <submittedName>
        <fullName evidence="1">Uncharacterized protein</fullName>
    </submittedName>
</protein>
<comment type="caution">
    <text evidence="1">The sequence shown here is derived from an EMBL/GenBank/DDBJ whole genome shotgun (WGS) entry which is preliminary data.</text>
</comment>
<name>A0ABX4KF21_NOSLI</name>
<proteinExistence type="predicted"/>
<gene>
    <name evidence="1" type="ORF">VF04_28905</name>
</gene>
<evidence type="ECO:0000313" key="2">
    <source>
        <dbReference type="Proteomes" id="UP000222523"/>
    </source>
</evidence>
<sequence length="59" mass="6896">MKNFLMDVSIFLFFKSNLFSLGKLTWTGRRHNSSDEVLSVNAYGIQELLGSTIRPFRRR</sequence>
<keyword evidence="2" id="KW-1185">Reference proteome</keyword>